<dbReference type="InterPro" id="IPR007419">
    <property type="entry name" value="BFD-like_2Fe2S-bd_dom"/>
</dbReference>
<feature type="domain" description="BFD-like [2Fe-2S]-binding" evidence="1">
    <location>
        <begin position="2"/>
        <end position="49"/>
    </location>
</feature>
<proteinExistence type="predicted"/>
<gene>
    <name evidence="2" type="ORF">KK137_01480</name>
</gene>
<evidence type="ECO:0000259" key="1">
    <source>
        <dbReference type="Pfam" id="PF04324"/>
    </source>
</evidence>
<protein>
    <submittedName>
        <fullName evidence="2">(2Fe-2S)-binding protein</fullName>
    </submittedName>
</protein>
<name>A0ABS5W0J9_9SPHN</name>
<accession>A0ABS5W0J9</accession>
<evidence type="ECO:0000313" key="3">
    <source>
        <dbReference type="Proteomes" id="UP000811255"/>
    </source>
</evidence>
<sequence length="64" mass="7170">MYICVCNAVRECELRRAAQRSCGNAERVYETLGKRPQCGQCLEEADEIIFEERLCSSQLALAAA</sequence>
<reference evidence="2 3" key="1">
    <citation type="submission" date="2021-05" db="EMBL/GenBank/DDBJ databases">
        <title>Croceibacterium sp. LX-88 genome sequence.</title>
        <authorList>
            <person name="Luo X."/>
        </authorList>
    </citation>
    <scope>NUCLEOTIDE SEQUENCE [LARGE SCALE GENOMIC DNA]</scope>
    <source>
        <strain evidence="2 3">LX-88</strain>
    </source>
</reference>
<dbReference type="RefSeq" id="WP_214534252.1">
    <property type="nucleotide sequence ID" value="NZ_JAHFVK010000001.1"/>
</dbReference>
<organism evidence="2 3">
    <name type="scientific">Croceibacterium selenioxidans</name>
    <dbReference type="NCBI Taxonomy" id="2838833"/>
    <lineage>
        <taxon>Bacteria</taxon>
        <taxon>Pseudomonadati</taxon>
        <taxon>Pseudomonadota</taxon>
        <taxon>Alphaproteobacteria</taxon>
        <taxon>Sphingomonadales</taxon>
        <taxon>Erythrobacteraceae</taxon>
        <taxon>Croceibacterium</taxon>
    </lineage>
</organism>
<dbReference type="EMBL" id="JAHFVK010000001">
    <property type="protein sequence ID" value="MBT2132991.1"/>
    <property type="molecule type" value="Genomic_DNA"/>
</dbReference>
<comment type="caution">
    <text evidence="2">The sequence shown here is derived from an EMBL/GenBank/DDBJ whole genome shotgun (WGS) entry which is preliminary data.</text>
</comment>
<dbReference type="InterPro" id="IPR041854">
    <property type="entry name" value="BFD-like_2Fe2S-bd_dom_sf"/>
</dbReference>
<keyword evidence="3" id="KW-1185">Reference proteome</keyword>
<evidence type="ECO:0000313" key="2">
    <source>
        <dbReference type="EMBL" id="MBT2132991.1"/>
    </source>
</evidence>
<dbReference type="Gene3D" id="1.10.10.1100">
    <property type="entry name" value="BFD-like [2Fe-2S]-binding domain"/>
    <property type="match status" value="1"/>
</dbReference>
<dbReference type="Pfam" id="PF04324">
    <property type="entry name" value="Fer2_BFD"/>
    <property type="match status" value="1"/>
</dbReference>
<dbReference type="Proteomes" id="UP000811255">
    <property type="component" value="Unassembled WGS sequence"/>
</dbReference>